<proteinExistence type="predicted"/>
<dbReference type="EMBL" id="CP155571">
    <property type="protein sequence ID" value="XFO71984.1"/>
    <property type="molecule type" value="Genomic_DNA"/>
</dbReference>
<protein>
    <submittedName>
        <fullName evidence="1">Uncharacterized protein</fullName>
    </submittedName>
</protein>
<reference evidence="1" key="1">
    <citation type="submission" date="2024-05" db="EMBL/GenBank/DDBJ databases">
        <title>Isolation and characterization of Sporomusa carbonis sp. nov., a carboxydotrophic hydrogenogen in the genus of Sporomusa isolated from a charcoal burning pile.</title>
        <authorList>
            <person name="Boeer T."/>
            <person name="Rosenbaum F."/>
            <person name="Eysell L."/>
            <person name="Mueller V."/>
            <person name="Daniel R."/>
            <person name="Poehlein A."/>
        </authorList>
    </citation>
    <scope>NUCLEOTIDE SEQUENCE [LARGE SCALE GENOMIC DNA]</scope>
    <source>
        <strain evidence="1">DSM 3132</strain>
    </source>
</reference>
<keyword evidence="2" id="KW-1185">Reference proteome</keyword>
<dbReference type="Proteomes" id="UP000216052">
    <property type="component" value="Chromosome"/>
</dbReference>
<name>A0ABZ3J1P7_SPOA4</name>
<sequence length="45" mass="5384">MSKTRKPIHNLRIWTRLEWPDLAKSAQIIFATNLKKWIKSVSFVM</sequence>
<gene>
    <name evidence="1" type="ORF">SPACI_020300</name>
</gene>
<evidence type="ECO:0000313" key="2">
    <source>
        <dbReference type="Proteomes" id="UP000216052"/>
    </source>
</evidence>
<organism evidence="1 2">
    <name type="scientific">Sporomusa acidovorans (strain ATCC 49682 / DSM 3132 / Mol)</name>
    <dbReference type="NCBI Taxonomy" id="1123286"/>
    <lineage>
        <taxon>Bacteria</taxon>
        <taxon>Bacillati</taxon>
        <taxon>Bacillota</taxon>
        <taxon>Negativicutes</taxon>
        <taxon>Selenomonadales</taxon>
        <taxon>Sporomusaceae</taxon>
        <taxon>Sporomusa</taxon>
    </lineage>
</organism>
<accession>A0ABZ3J1P7</accession>
<evidence type="ECO:0000313" key="1">
    <source>
        <dbReference type="EMBL" id="XFO71984.1"/>
    </source>
</evidence>